<comment type="caution">
    <text evidence="7">The sequence shown here is derived from an EMBL/GenBank/DDBJ whole genome shotgun (WGS) entry which is preliminary data.</text>
</comment>
<reference evidence="7" key="1">
    <citation type="journal article" date="2020" name="BMC Genomics">
        <title>Correction to: Identification and distribution of gene clusters required for synthesis of sphingolipid metabolism inhibitors in diverse species of the filamentous fungus Fusarium.</title>
        <authorList>
            <person name="Kim H.S."/>
            <person name="Lohmar J.M."/>
            <person name="Busman M."/>
            <person name="Brown D.W."/>
            <person name="Naumann T.A."/>
            <person name="Divon H.H."/>
            <person name="Lysoe E."/>
            <person name="Uhlig S."/>
            <person name="Proctor R.H."/>
        </authorList>
    </citation>
    <scope>NUCLEOTIDE SEQUENCE</scope>
    <source>
        <strain evidence="7">NRRL 22465</strain>
    </source>
</reference>
<reference evidence="7" key="2">
    <citation type="submission" date="2020-05" db="EMBL/GenBank/DDBJ databases">
        <authorList>
            <person name="Kim H.-S."/>
            <person name="Proctor R.H."/>
            <person name="Brown D.W."/>
        </authorList>
    </citation>
    <scope>NUCLEOTIDE SEQUENCE</scope>
    <source>
        <strain evidence="7">NRRL 22465</strain>
    </source>
</reference>
<dbReference type="AlphaFoldDB" id="A0A8H4XIL5"/>
<dbReference type="InterPro" id="IPR017927">
    <property type="entry name" value="FAD-bd_FR_type"/>
</dbReference>
<dbReference type="SUPFAM" id="SSF55856">
    <property type="entry name" value="Cytochrome b5-like heme/steroid binding domain"/>
    <property type="match status" value="1"/>
</dbReference>
<sequence>MATAGWGKLAPVPRFRALLVTIPEPSGRKCYDSIHKAMVDLGRAVQLGHHRRLIESLSSGLGLETLEAITYVALRDPEICSALSVYLTTLEQAYHWPRDRVVSTPDALHDHKLVVQVLHQPELREILRRIINPNSEDLISPTSKHVSQVALSMAKEMIEGAMLASRDGLNLTRERQDQVNLLYRTSRGDWFVQGDYNDHDSHREFGRLHEVIRTNGTQRSVQDIFERAHGLSWLQRMPFLLQNLPSTSDILCAAFTDLQVVMALARDELFSMMIDEPIWGRTFAKFSKAVGFCTVGAGGADCPMFRMLDALCGRADEIGQAALLDELDFRSRFFPPSMRALINEVAAAPSIRAFVASGEASYELTQAFKAMEQLRFDLYEMHRKKAMRIALALRAGQQSTSSGTQKALSPEQHIASTLSAAMKVRFGEDTRALEIDAFAWSSPLLHGEDGKVQAARIRFVFFTPLAVSPGDSLSVAVEVEHGEWHTRTYSITHAYARRKASSIRVCQAVGSVEVCVSNRGKVSSYLCRQETGFRVRVMIKPAPHFRITGNSFSREETLFIAQGGAVGVFLAWLAWQDRLVGRYRLIVAARDYSTLAYANQLHKIAESFSPRLRIVVSLSKPAIGDVRKLLSGNLKAFSGRVTNYLSHYSQSSIKATYICGSSAFGLGVVRCISRQRDKPVQHTHVPRLLPIVTSSLPSIRLHVAAGSRGALDPPALRPIPKLELALHNSPGDLWIALGDRVFDITAVPSFHPGGEKVLMYRAGRQAQDVFETVHDDSYMIDSLLEEMVIGRLVSSNEALHEWEDWIDKIVEIQNDLTNHSRFEQAPTGSAHQLSQAPPAEVIRGSIECFVKAWKSLLADIGGYELEQRHLQAAHDEISSRLDRHQEKVYEEAFGDVGACAEALWGIFDAYFIMIGRIHALVDDVKRRAFNCINEGVPELSMLQECTARIALAINEIVES</sequence>
<dbReference type="Pfam" id="PF00173">
    <property type="entry name" value="Cyt-b5"/>
    <property type="match status" value="1"/>
</dbReference>
<dbReference type="PANTHER" id="PTHR46237:SF1">
    <property type="entry name" value="CYTOCHROME B5 REDUCTASE 4"/>
    <property type="match status" value="1"/>
</dbReference>
<dbReference type="InterPro" id="IPR051872">
    <property type="entry name" value="Cytochrome_b5/Flavoprotein_Rdt"/>
</dbReference>
<dbReference type="Proteomes" id="UP000635477">
    <property type="component" value="Unassembled WGS sequence"/>
</dbReference>
<dbReference type="GO" id="GO:0046872">
    <property type="term" value="F:metal ion binding"/>
    <property type="evidence" value="ECO:0007669"/>
    <property type="project" value="UniProtKB-KW"/>
</dbReference>
<dbReference type="SUPFAM" id="SSF52343">
    <property type="entry name" value="Ferredoxin reductase-like, C-terminal NADP-linked domain"/>
    <property type="match status" value="1"/>
</dbReference>
<name>A0A8H4XIL5_9HYPO</name>
<dbReference type="InterPro" id="IPR036400">
    <property type="entry name" value="Cyt_B5-like_heme/steroid_sf"/>
</dbReference>
<organism evidence="7 8">
    <name type="scientific">Fusarium zealandicum</name>
    <dbReference type="NCBI Taxonomy" id="1053134"/>
    <lineage>
        <taxon>Eukaryota</taxon>
        <taxon>Fungi</taxon>
        <taxon>Dikarya</taxon>
        <taxon>Ascomycota</taxon>
        <taxon>Pezizomycotina</taxon>
        <taxon>Sordariomycetes</taxon>
        <taxon>Hypocreomycetidae</taxon>
        <taxon>Hypocreales</taxon>
        <taxon>Nectriaceae</taxon>
        <taxon>Fusarium</taxon>
        <taxon>Fusarium staphyleae species complex</taxon>
    </lineage>
</organism>
<dbReference type="SUPFAM" id="SSF140959">
    <property type="entry name" value="Indolic compounds 2,3-dioxygenase-like"/>
    <property type="match status" value="1"/>
</dbReference>
<dbReference type="InterPro" id="IPR037217">
    <property type="entry name" value="Trp/Indoleamine_2_3_dOase-like"/>
</dbReference>
<evidence type="ECO:0000256" key="4">
    <source>
        <dbReference type="ARBA" id="ARBA00023004"/>
    </source>
</evidence>
<dbReference type="GO" id="GO:0005737">
    <property type="term" value="C:cytoplasm"/>
    <property type="evidence" value="ECO:0007669"/>
    <property type="project" value="TreeGrafter"/>
</dbReference>
<dbReference type="Gene3D" id="3.40.50.80">
    <property type="entry name" value="Nucleotide-binding domain of ferredoxin-NADP reductase (FNR) module"/>
    <property type="match status" value="1"/>
</dbReference>
<gene>
    <name evidence="7" type="ORF">FZEAL_6642</name>
</gene>
<feature type="domain" description="FAD-binding FR-type" evidence="6">
    <location>
        <begin position="411"/>
        <end position="548"/>
    </location>
</feature>
<evidence type="ECO:0000256" key="3">
    <source>
        <dbReference type="ARBA" id="ARBA00022723"/>
    </source>
</evidence>
<comment type="similarity">
    <text evidence="1">Belongs to the flavoprotein pyridine nucleotide cytochrome reductase family.</text>
</comment>
<evidence type="ECO:0000256" key="1">
    <source>
        <dbReference type="ARBA" id="ARBA00006105"/>
    </source>
</evidence>
<keyword evidence="3" id="KW-0479">Metal-binding</keyword>
<dbReference type="SMART" id="SM01117">
    <property type="entry name" value="Cyt-b5"/>
    <property type="match status" value="1"/>
</dbReference>
<accession>A0A8H4XIL5</accession>
<keyword evidence="2" id="KW-0349">Heme</keyword>
<dbReference type="PANTHER" id="PTHR46237">
    <property type="entry name" value="CYTOCHROME B5 REDUCTASE 4 FAMILY MEMBER"/>
    <property type="match status" value="1"/>
</dbReference>
<dbReference type="PROSITE" id="PS50255">
    <property type="entry name" value="CYTOCHROME_B5_2"/>
    <property type="match status" value="1"/>
</dbReference>
<dbReference type="PROSITE" id="PS51384">
    <property type="entry name" value="FAD_FR"/>
    <property type="match status" value="1"/>
</dbReference>
<evidence type="ECO:0000259" key="6">
    <source>
        <dbReference type="PROSITE" id="PS51384"/>
    </source>
</evidence>
<evidence type="ECO:0000256" key="2">
    <source>
        <dbReference type="ARBA" id="ARBA00022617"/>
    </source>
</evidence>
<keyword evidence="8" id="KW-1185">Reference proteome</keyword>
<dbReference type="Gene3D" id="3.10.120.10">
    <property type="entry name" value="Cytochrome b5-like heme/steroid binding domain"/>
    <property type="match status" value="1"/>
</dbReference>
<dbReference type="GO" id="GO:0019441">
    <property type="term" value="P:L-tryptophan catabolic process to kynurenine"/>
    <property type="evidence" value="ECO:0007669"/>
    <property type="project" value="InterPro"/>
</dbReference>
<dbReference type="InterPro" id="IPR001199">
    <property type="entry name" value="Cyt_B5-like_heme/steroid-bd"/>
</dbReference>
<evidence type="ECO:0000313" key="7">
    <source>
        <dbReference type="EMBL" id="KAF4976727.1"/>
    </source>
</evidence>
<evidence type="ECO:0008006" key="9">
    <source>
        <dbReference type="Google" id="ProtNLM"/>
    </source>
</evidence>
<proteinExistence type="inferred from homology"/>
<dbReference type="EMBL" id="JABEYC010000494">
    <property type="protein sequence ID" value="KAF4976727.1"/>
    <property type="molecule type" value="Genomic_DNA"/>
</dbReference>
<dbReference type="SUPFAM" id="SSF63380">
    <property type="entry name" value="Riboflavin synthase domain-like"/>
    <property type="match status" value="1"/>
</dbReference>
<evidence type="ECO:0000313" key="8">
    <source>
        <dbReference type="Proteomes" id="UP000635477"/>
    </source>
</evidence>
<dbReference type="InterPro" id="IPR039261">
    <property type="entry name" value="FNR_nucleotide-bd"/>
</dbReference>
<evidence type="ECO:0000259" key="5">
    <source>
        <dbReference type="PROSITE" id="PS50255"/>
    </source>
</evidence>
<dbReference type="InterPro" id="IPR017938">
    <property type="entry name" value="Riboflavin_synthase-like_b-brl"/>
</dbReference>
<dbReference type="OrthoDB" id="432299at2759"/>
<dbReference type="GO" id="GO:0004128">
    <property type="term" value="F:cytochrome-b5 reductase activity, acting on NAD(P)H"/>
    <property type="evidence" value="ECO:0007669"/>
    <property type="project" value="TreeGrafter"/>
</dbReference>
<protein>
    <recommendedName>
        <fullName evidence="9">Cytochrome b5 heme-binding domain-containing protein</fullName>
    </recommendedName>
</protein>
<feature type="domain" description="Cytochrome b5 heme-binding" evidence="5">
    <location>
        <begin position="716"/>
        <end position="793"/>
    </location>
</feature>
<dbReference type="GO" id="GO:0020037">
    <property type="term" value="F:heme binding"/>
    <property type="evidence" value="ECO:0007669"/>
    <property type="project" value="InterPro"/>
</dbReference>
<keyword evidence="4" id="KW-0408">Iron</keyword>